<evidence type="ECO:0000259" key="2">
    <source>
        <dbReference type="PROSITE" id="PS51272"/>
    </source>
</evidence>
<feature type="signal peptide" evidence="1">
    <location>
        <begin position="1"/>
        <end position="28"/>
    </location>
</feature>
<dbReference type="EMBL" id="JBHMDO010000048">
    <property type="protein sequence ID" value="MFB9330532.1"/>
    <property type="molecule type" value="Genomic_DNA"/>
</dbReference>
<gene>
    <name evidence="3" type="ORF">ACFFSY_31705</name>
</gene>
<name>A0ABV5L2L7_9BACL</name>
<dbReference type="Pfam" id="PF00395">
    <property type="entry name" value="SLH"/>
    <property type="match status" value="2"/>
</dbReference>
<feature type="chain" id="PRO_5047066198" evidence="1">
    <location>
        <begin position="29"/>
        <end position="916"/>
    </location>
</feature>
<dbReference type="PROSITE" id="PS51272">
    <property type="entry name" value="SLH"/>
    <property type="match status" value="2"/>
</dbReference>
<organism evidence="3 4">
    <name type="scientific">Paenibacillus aurantiacus</name>
    <dbReference type="NCBI Taxonomy" id="1936118"/>
    <lineage>
        <taxon>Bacteria</taxon>
        <taxon>Bacillati</taxon>
        <taxon>Bacillota</taxon>
        <taxon>Bacilli</taxon>
        <taxon>Bacillales</taxon>
        <taxon>Paenibacillaceae</taxon>
        <taxon>Paenibacillus</taxon>
    </lineage>
</organism>
<proteinExistence type="predicted"/>
<comment type="caution">
    <text evidence="3">The sequence shown here is derived from an EMBL/GenBank/DDBJ whole genome shotgun (WGS) entry which is preliminary data.</text>
</comment>
<protein>
    <submittedName>
        <fullName evidence="3">S-layer homology domain-containing protein</fullName>
    </submittedName>
</protein>
<keyword evidence="1" id="KW-0732">Signal</keyword>
<feature type="domain" description="SLH" evidence="2">
    <location>
        <begin position="51"/>
        <end position="113"/>
    </location>
</feature>
<keyword evidence="4" id="KW-1185">Reference proteome</keyword>
<evidence type="ECO:0000256" key="1">
    <source>
        <dbReference type="SAM" id="SignalP"/>
    </source>
</evidence>
<dbReference type="RefSeq" id="WP_377501839.1">
    <property type="nucleotide sequence ID" value="NZ_JBHMDO010000048.1"/>
</dbReference>
<sequence>MKRQTKWTTRTITAAAAFSLLTTGTWTGGVTKVEAAASTTSTTAANVQATATAGFSDVSAAHWAAKHIAKLASQGIVKGINGQFKPNDNITHQEAVVMAIRFIGKESEVNPDSAVVFAAGFEVSTYFKPYVTKAFELGLLDRDEEFKLAQDNPDTAWGSAKASREWVTKLIVKAINEQKNAESLASSASSFQDSAKIGSNYVGYVNAGVELQLIKGVTAEKFDPKGFITRASIATIFSRAEAKYTVKYAGQAGGIATKLSKDGIALYDGGNEKTYQITSNTLIYRYDSEQLSSLDKLTLYTNYLVIADSNNNVLYLEQMNDEQQVEKVSGVVDRVLPSSNTVWIWVNDEPVKITYDAKTTVKDGSGSVVSIASLAKDSKVVVTRDKFRATQQTLAIEVESAPVNKTVEGVVSGVSASTSTITVVDPATDASSTFSVASDAVIVWQGSLVAEGLAGIKNGDTVTVEVKNSKATKITVQQTSALSVTGSFVRADAASMTINYTRNGVLEAKYVADNVEVLIDGLTGATLADLQKDDQIQLTLNGQQKVTSIKAINRSVKVVNGATILSFDADYNALQVRDSVTNALVSVYLTDTTRVTSNDSTIPLAAAKTMLVKNRKVSVGYVNDKAVFVQFVTQYSGKVLSVNATTKQVKLDLGNNSSLTLPITYDTVEVLGKTNATLADIKVGDTVTGVLNTEQNQFLSIRLHKQVQGEVVSASDSAKKLTIKANDGTTSEVSTTAMKLLGESGENANLSAFAAGKIVNLSYVGTTPASAQLVSVKVGKVTSVAADKITYTDYSGAVNTESLASSYSVVKNGTTSASASVLAAGDRVEVRKDANGALLITALTGLNKTFDRYDSATGTLYARLSSLSDNNYTFAVTSATKVTQGDAVIALSSLAADNKLVIYVYQGKVLEIVKVS</sequence>
<evidence type="ECO:0000313" key="3">
    <source>
        <dbReference type="EMBL" id="MFB9330532.1"/>
    </source>
</evidence>
<reference evidence="3 4" key="1">
    <citation type="submission" date="2024-09" db="EMBL/GenBank/DDBJ databases">
        <authorList>
            <person name="Sun Q."/>
            <person name="Mori K."/>
        </authorList>
    </citation>
    <scope>NUCLEOTIDE SEQUENCE [LARGE SCALE GENOMIC DNA]</scope>
    <source>
        <strain evidence="3 4">TISTR 2452</strain>
    </source>
</reference>
<feature type="domain" description="SLH" evidence="2">
    <location>
        <begin position="188"/>
        <end position="251"/>
    </location>
</feature>
<evidence type="ECO:0000313" key="4">
    <source>
        <dbReference type="Proteomes" id="UP001589747"/>
    </source>
</evidence>
<dbReference type="Proteomes" id="UP001589747">
    <property type="component" value="Unassembled WGS sequence"/>
</dbReference>
<accession>A0ABV5L2L7</accession>
<dbReference type="InterPro" id="IPR001119">
    <property type="entry name" value="SLH_dom"/>
</dbReference>